<dbReference type="EMBL" id="WKJJ01000015">
    <property type="protein sequence ID" value="MRV74544.1"/>
    <property type="molecule type" value="Genomic_DNA"/>
</dbReference>
<evidence type="ECO:0000256" key="1">
    <source>
        <dbReference type="SAM" id="SignalP"/>
    </source>
</evidence>
<protein>
    <submittedName>
        <fullName evidence="2">Uncharacterized protein</fullName>
    </submittedName>
</protein>
<dbReference type="AlphaFoldDB" id="A0A7X2IR93"/>
<evidence type="ECO:0000313" key="3">
    <source>
        <dbReference type="Proteomes" id="UP000446768"/>
    </source>
</evidence>
<feature type="signal peptide" evidence="1">
    <location>
        <begin position="1"/>
        <end position="22"/>
    </location>
</feature>
<name>A0A7X2IR93_9BURK</name>
<keyword evidence="1" id="KW-0732">Signal</keyword>
<gene>
    <name evidence="2" type="ORF">GJ700_22810</name>
</gene>
<proteinExistence type="predicted"/>
<dbReference type="Proteomes" id="UP000446768">
    <property type="component" value="Unassembled WGS sequence"/>
</dbReference>
<evidence type="ECO:0000313" key="2">
    <source>
        <dbReference type="EMBL" id="MRV74544.1"/>
    </source>
</evidence>
<organism evidence="2 3">
    <name type="scientific">Pseudoduganella rivuli</name>
    <dbReference type="NCBI Taxonomy" id="2666085"/>
    <lineage>
        <taxon>Bacteria</taxon>
        <taxon>Pseudomonadati</taxon>
        <taxon>Pseudomonadota</taxon>
        <taxon>Betaproteobacteria</taxon>
        <taxon>Burkholderiales</taxon>
        <taxon>Oxalobacteraceae</taxon>
        <taxon>Telluria group</taxon>
        <taxon>Pseudoduganella</taxon>
    </lineage>
</organism>
<dbReference type="RefSeq" id="WP_154378221.1">
    <property type="nucleotide sequence ID" value="NZ_WKJJ01000015.1"/>
</dbReference>
<sequence>MRRTFQVTLAVLLCTIASATTAATEVAAAEGSYFDNFMDWQELPAKMVAPPAQYLVTRLTEIEAIKKGEFETVAENIAKKQAFLDGTLIAPSKGAIAIRINFQFANVEVLYSADEQKYTVVQKPGQPWCLEKYREPVFCNFIIADYQSKYVKDPLGRPGLYERGTAFGITTAFDSAFARRYVRFDSGVIDVIPYPIEQAREVSTKDIRIMLIGRIAHPTVNDAGARMQTPSLKTADDIYIPRKGIPFNVEGILYYVLGSPKIIAKRDFRK</sequence>
<comment type="caution">
    <text evidence="2">The sequence shown here is derived from an EMBL/GenBank/DDBJ whole genome shotgun (WGS) entry which is preliminary data.</text>
</comment>
<feature type="chain" id="PRO_5030714637" evidence="1">
    <location>
        <begin position="23"/>
        <end position="270"/>
    </location>
</feature>
<keyword evidence="3" id="KW-1185">Reference proteome</keyword>
<accession>A0A7X2IR93</accession>
<reference evidence="2 3" key="1">
    <citation type="submission" date="2019-11" db="EMBL/GenBank/DDBJ databases">
        <title>Novel species isolated from a subtropical stream in China.</title>
        <authorList>
            <person name="Lu H."/>
        </authorList>
    </citation>
    <scope>NUCLEOTIDE SEQUENCE [LARGE SCALE GENOMIC DNA]</scope>
    <source>
        <strain evidence="2 3">FT92W</strain>
    </source>
</reference>